<feature type="region of interest" description="Disordered" evidence="1">
    <location>
        <begin position="1"/>
        <end position="100"/>
    </location>
</feature>
<comment type="caution">
    <text evidence="3">The sequence shown here is derived from an EMBL/GenBank/DDBJ whole genome shotgun (WGS) entry which is preliminary data.</text>
</comment>
<name>A0ABN3PK81_9ACTN</name>
<accession>A0ABN3PK81</accession>
<dbReference type="Gene3D" id="3.30.420.10">
    <property type="entry name" value="Ribonuclease H-like superfamily/Ribonuclease H"/>
    <property type="match status" value="1"/>
</dbReference>
<evidence type="ECO:0000256" key="1">
    <source>
        <dbReference type="SAM" id="MobiDB-lite"/>
    </source>
</evidence>
<dbReference type="InterPro" id="IPR002121">
    <property type="entry name" value="HRDC_dom"/>
</dbReference>
<dbReference type="InterPro" id="IPR010997">
    <property type="entry name" value="HRDC-like_sf"/>
</dbReference>
<dbReference type="SMART" id="SM00341">
    <property type="entry name" value="HRDC"/>
    <property type="match status" value="1"/>
</dbReference>
<feature type="compositionally biased region" description="Low complexity" evidence="1">
    <location>
        <begin position="1"/>
        <end position="16"/>
    </location>
</feature>
<feature type="region of interest" description="Disordered" evidence="1">
    <location>
        <begin position="384"/>
        <end position="407"/>
    </location>
</feature>
<dbReference type="InterPro" id="IPR041605">
    <property type="entry name" value="Exo_C"/>
</dbReference>
<gene>
    <name evidence="3" type="ORF">GCM10010411_19980</name>
</gene>
<dbReference type="Pfam" id="PF01612">
    <property type="entry name" value="DNA_pol_A_exo1"/>
    <property type="match status" value="1"/>
</dbReference>
<dbReference type="InterPro" id="IPR002562">
    <property type="entry name" value="3'-5'_exonuclease_dom"/>
</dbReference>
<feature type="compositionally biased region" description="Low complexity" evidence="1">
    <location>
        <begin position="34"/>
        <end position="47"/>
    </location>
</feature>
<dbReference type="InterPro" id="IPR051086">
    <property type="entry name" value="RNase_D-like"/>
</dbReference>
<feature type="compositionally biased region" description="Low complexity" evidence="1">
    <location>
        <begin position="57"/>
        <end position="74"/>
    </location>
</feature>
<dbReference type="CDD" id="cd06142">
    <property type="entry name" value="RNaseD_exo"/>
    <property type="match status" value="1"/>
</dbReference>
<feature type="domain" description="HRDC" evidence="2">
    <location>
        <begin position="306"/>
        <end position="386"/>
    </location>
</feature>
<reference evidence="3 4" key="1">
    <citation type="journal article" date="2019" name="Int. J. Syst. Evol. Microbiol.">
        <title>The Global Catalogue of Microorganisms (GCM) 10K type strain sequencing project: providing services to taxonomists for standard genome sequencing and annotation.</title>
        <authorList>
            <consortium name="The Broad Institute Genomics Platform"/>
            <consortium name="The Broad Institute Genome Sequencing Center for Infectious Disease"/>
            <person name="Wu L."/>
            <person name="Ma J."/>
        </authorList>
    </citation>
    <scope>NUCLEOTIDE SEQUENCE [LARGE SCALE GENOMIC DNA]</scope>
    <source>
        <strain evidence="3 4">JCM 6833</strain>
    </source>
</reference>
<dbReference type="Pfam" id="PF00570">
    <property type="entry name" value="HRDC"/>
    <property type="match status" value="1"/>
</dbReference>
<dbReference type="PANTHER" id="PTHR47649:SF1">
    <property type="entry name" value="RIBONUCLEASE D"/>
    <property type="match status" value="1"/>
</dbReference>
<evidence type="ECO:0000313" key="4">
    <source>
        <dbReference type="Proteomes" id="UP001501509"/>
    </source>
</evidence>
<evidence type="ECO:0000313" key="3">
    <source>
        <dbReference type="EMBL" id="GAA2587203.1"/>
    </source>
</evidence>
<dbReference type="SMART" id="SM00474">
    <property type="entry name" value="35EXOc"/>
    <property type="match status" value="1"/>
</dbReference>
<dbReference type="SUPFAM" id="SSF53098">
    <property type="entry name" value="Ribonuclease H-like"/>
    <property type="match status" value="1"/>
</dbReference>
<dbReference type="EMBL" id="BAAATD010000002">
    <property type="protein sequence ID" value="GAA2587203.1"/>
    <property type="molecule type" value="Genomic_DNA"/>
</dbReference>
<sequence>MGSTASETEAAGESTEIAAVSDTQEASSGKAEPGGETSAEAGPAASGTSGGAGGLGMPPTGDPAGPGAAAAGQGDLDGRSDDPGGEAPEAVPLLEPRDGVPPVIETAADLERVIAAFAAGTGPVAVDAERASGYRYGQRAYLIQLRRRGAGSALIDPVALPDLSELGAVLADTEMVLHAANQDLPCLAEVGIVPSHLFDTELAGRLLGHPRVGLGSMVENVLGYVLEKGHSAADWSTRPLPEDWLRYAALDVELLVDLRDALHAELSASGKLEWALEEFASILTTPPKPPRADPWRRTSGIHRVRNRRALAVVREVWETRDRIAQERDLSPGRVLQDSAIVELALHAPKTPADLQALPAMRGRGARRHQSAWLRAVSRARALPDRSLPESNLPGDGPPPAHRWAERDPEAAKRLAAAKAVVAALADEHTMPTENLLQPDSVRRLSWTPPADCTPETIAEVLRALGARPWQVDLVAKPLAKAFVRLEAKGDL</sequence>
<dbReference type="InterPro" id="IPR012337">
    <property type="entry name" value="RNaseH-like_sf"/>
</dbReference>
<organism evidence="3 4">
    <name type="scientific">Actinomadura fulvescens</name>
    <dbReference type="NCBI Taxonomy" id="46160"/>
    <lineage>
        <taxon>Bacteria</taxon>
        <taxon>Bacillati</taxon>
        <taxon>Actinomycetota</taxon>
        <taxon>Actinomycetes</taxon>
        <taxon>Streptosporangiales</taxon>
        <taxon>Thermomonosporaceae</taxon>
        <taxon>Actinomadura</taxon>
    </lineage>
</organism>
<evidence type="ECO:0000259" key="2">
    <source>
        <dbReference type="PROSITE" id="PS50967"/>
    </source>
</evidence>
<dbReference type="PROSITE" id="PS50967">
    <property type="entry name" value="HRDC"/>
    <property type="match status" value="1"/>
</dbReference>
<dbReference type="Proteomes" id="UP001501509">
    <property type="component" value="Unassembled WGS sequence"/>
</dbReference>
<dbReference type="PANTHER" id="PTHR47649">
    <property type="entry name" value="RIBONUCLEASE D"/>
    <property type="match status" value="1"/>
</dbReference>
<protein>
    <submittedName>
        <fullName evidence="3">Ribonuclease D</fullName>
    </submittedName>
</protein>
<dbReference type="InterPro" id="IPR036397">
    <property type="entry name" value="RNaseH_sf"/>
</dbReference>
<dbReference type="Gene3D" id="1.10.150.80">
    <property type="entry name" value="HRDC domain"/>
    <property type="match status" value="2"/>
</dbReference>
<dbReference type="Pfam" id="PF18305">
    <property type="entry name" value="DNA_pol_A_exoN"/>
    <property type="match status" value="1"/>
</dbReference>
<dbReference type="InterPro" id="IPR044876">
    <property type="entry name" value="HRDC_dom_sf"/>
</dbReference>
<keyword evidence="4" id="KW-1185">Reference proteome</keyword>
<proteinExistence type="predicted"/>
<dbReference type="SUPFAM" id="SSF47819">
    <property type="entry name" value="HRDC-like"/>
    <property type="match status" value="1"/>
</dbReference>